<dbReference type="InterPro" id="IPR050767">
    <property type="entry name" value="Sel1_AlgK"/>
</dbReference>
<dbReference type="AlphaFoldDB" id="A0A9N9C1L6"/>
<dbReference type="PANTHER" id="PTHR11102:SF160">
    <property type="entry name" value="ERAD-ASSOCIATED E3 UBIQUITIN-PROTEIN LIGASE COMPONENT HRD3"/>
    <property type="match status" value="1"/>
</dbReference>
<dbReference type="InterPro" id="IPR011990">
    <property type="entry name" value="TPR-like_helical_dom_sf"/>
</dbReference>
<evidence type="ECO:0000313" key="3">
    <source>
        <dbReference type="Proteomes" id="UP000789831"/>
    </source>
</evidence>
<dbReference type="Gene3D" id="1.25.40.10">
    <property type="entry name" value="Tetratricopeptide repeat domain"/>
    <property type="match status" value="1"/>
</dbReference>
<gene>
    <name evidence="2" type="ORF">AGERDE_LOCUS8294</name>
</gene>
<dbReference type="SMART" id="SM00671">
    <property type="entry name" value="SEL1"/>
    <property type="match status" value="5"/>
</dbReference>
<keyword evidence="3" id="KW-1185">Reference proteome</keyword>
<evidence type="ECO:0000313" key="2">
    <source>
        <dbReference type="EMBL" id="CAG8584538.1"/>
    </source>
</evidence>
<comment type="caution">
    <text evidence="2">The sequence shown here is derived from an EMBL/GenBank/DDBJ whole genome shotgun (WGS) entry which is preliminary data.</text>
</comment>
<accession>A0A9N9C1L6</accession>
<name>A0A9N9C1L6_9GLOM</name>
<comment type="similarity">
    <text evidence="1">Belongs to the sel-1 family.</text>
</comment>
<dbReference type="EMBL" id="CAJVPL010001717">
    <property type="protein sequence ID" value="CAG8584538.1"/>
    <property type="molecule type" value="Genomic_DNA"/>
</dbReference>
<evidence type="ECO:0000256" key="1">
    <source>
        <dbReference type="ARBA" id="ARBA00038101"/>
    </source>
</evidence>
<proteinExistence type="inferred from homology"/>
<dbReference type="SUPFAM" id="SSF81901">
    <property type="entry name" value="HCP-like"/>
    <property type="match status" value="1"/>
</dbReference>
<dbReference type="InterPro" id="IPR006597">
    <property type="entry name" value="Sel1-like"/>
</dbReference>
<organism evidence="2 3">
    <name type="scientific">Ambispora gerdemannii</name>
    <dbReference type="NCBI Taxonomy" id="144530"/>
    <lineage>
        <taxon>Eukaryota</taxon>
        <taxon>Fungi</taxon>
        <taxon>Fungi incertae sedis</taxon>
        <taxon>Mucoromycota</taxon>
        <taxon>Glomeromycotina</taxon>
        <taxon>Glomeromycetes</taxon>
        <taxon>Archaeosporales</taxon>
        <taxon>Ambisporaceae</taxon>
        <taxon>Ambispora</taxon>
    </lineage>
</organism>
<sequence length="276" mass="32128">MEEDIQFGYLETDESNVEIEEVRILDQVREIFIEGNNRWEYDDFIELQIQVWLSDKNTTPQNIFNLAEKRQDQSKYWTLLAFFNVCGFGTQYNNDNAFQWYKKAAEIGDSLGQQEVGIFFQQGIGTEQNLEEAIKWFSKAADAGMAIASYHLARKYLRGDGVEMDKSRAMDFYEKSAEAGFDEAYAAIGWIHFNGDGVPQDQRIALHQFQMLEEMGSIGGTTTVAFFHYHGFGTNTDKHEAVKAYLRCMRSGLFDYSRHYEHIEEIFDRNQILRHF</sequence>
<protein>
    <submittedName>
        <fullName evidence="2">4393_t:CDS:1</fullName>
    </submittedName>
</protein>
<dbReference type="Pfam" id="PF08238">
    <property type="entry name" value="Sel1"/>
    <property type="match status" value="5"/>
</dbReference>
<dbReference type="PANTHER" id="PTHR11102">
    <property type="entry name" value="SEL-1-LIKE PROTEIN"/>
    <property type="match status" value="1"/>
</dbReference>
<dbReference type="Proteomes" id="UP000789831">
    <property type="component" value="Unassembled WGS sequence"/>
</dbReference>
<reference evidence="2" key="1">
    <citation type="submission" date="2021-06" db="EMBL/GenBank/DDBJ databases">
        <authorList>
            <person name="Kallberg Y."/>
            <person name="Tangrot J."/>
            <person name="Rosling A."/>
        </authorList>
    </citation>
    <scope>NUCLEOTIDE SEQUENCE</scope>
    <source>
        <strain evidence="2">MT106</strain>
    </source>
</reference>
<dbReference type="OrthoDB" id="2384430at2759"/>